<protein>
    <submittedName>
        <fullName evidence="2">Uncharacterized protein</fullName>
    </submittedName>
</protein>
<organism evidence="2 3">
    <name type="scientific">Cymbomonas tetramitiformis</name>
    <dbReference type="NCBI Taxonomy" id="36881"/>
    <lineage>
        <taxon>Eukaryota</taxon>
        <taxon>Viridiplantae</taxon>
        <taxon>Chlorophyta</taxon>
        <taxon>Pyramimonadophyceae</taxon>
        <taxon>Pyramimonadales</taxon>
        <taxon>Pyramimonadaceae</taxon>
        <taxon>Cymbomonas</taxon>
    </lineage>
</organism>
<dbReference type="AlphaFoldDB" id="A0AAE0LDU8"/>
<feature type="compositionally biased region" description="Basic and acidic residues" evidence="1">
    <location>
        <begin position="64"/>
        <end position="74"/>
    </location>
</feature>
<evidence type="ECO:0000313" key="2">
    <source>
        <dbReference type="EMBL" id="KAK3281135.1"/>
    </source>
</evidence>
<proteinExistence type="predicted"/>
<dbReference type="Proteomes" id="UP001190700">
    <property type="component" value="Unassembled WGS sequence"/>
</dbReference>
<feature type="region of interest" description="Disordered" evidence="1">
    <location>
        <begin position="36"/>
        <end position="74"/>
    </location>
</feature>
<evidence type="ECO:0000256" key="1">
    <source>
        <dbReference type="SAM" id="MobiDB-lite"/>
    </source>
</evidence>
<evidence type="ECO:0000313" key="3">
    <source>
        <dbReference type="Proteomes" id="UP001190700"/>
    </source>
</evidence>
<dbReference type="EMBL" id="LGRX02004005">
    <property type="protein sequence ID" value="KAK3281135.1"/>
    <property type="molecule type" value="Genomic_DNA"/>
</dbReference>
<reference evidence="2 3" key="1">
    <citation type="journal article" date="2015" name="Genome Biol. Evol.">
        <title>Comparative Genomics of a Bacterivorous Green Alga Reveals Evolutionary Causalities and Consequences of Phago-Mixotrophic Mode of Nutrition.</title>
        <authorList>
            <person name="Burns J.A."/>
            <person name="Paasch A."/>
            <person name="Narechania A."/>
            <person name="Kim E."/>
        </authorList>
    </citation>
    <scope>NUCLEOTIDE SEQUENCE [LARGE SCALE GENOMIC DNA]</scope>
    <source>
        <strain evidence="2 3">PLY_AMNH</strain>
    </source>
</reference>
<gene>
    <name evidence="2" type="ORF">CYMTET_11057</name>
</gene>
<accession>A0AAE0LDU8</accession>
<sequence>MNAVNDDVRKEFSSGIHMTAARLQCVKHSGRTAVHGEHQGEGACRHTSSPHGGAQENGGYPGEGTDKHISGPDVREHKLSDRARAMRYVGHSEVSSAYLLFDPMAEKDPSVMAPLESNFMLTSLDSEYRERPTVSDDAVVVQHDVYILDGSDEIIAVVKLRTAAADCFWTSLRWFLEGAPENQAKLASYEGLAMGVNAGYPMFSEVRVDTGLGDL</sequence>
<name>A0AAE0LDU8_9CHLO</name>
<comment type="caution">
    <text evidence="2">The sequence shown here is derived from an EMBL/GenBank/DDBJ whole genome shotgun (WGS) entry which is preliminary data.</text>
</comment>
<keyword evidence="3" id="KW-1185">Reference proteome</keyword>